<dbReference type="InterPro" id="IPR037523">
    <property type="entry name" value="VOC_core"/>
</dbReference>
<accession>A0A938YPP4</accession>
<keyword evidence="3" id="KW-1185">Reference proteome</keyword>
<protein>
    <submittedName>
        <fullName evidence="2">VOC family protein</fullName>
    </submittedName>
</protein>
<gene>
    <name evidence="2" type="ORF">JL107_09590</name>
</gene>
<reference evidence="2" key="1">
    <citation type="submission" date="2021-01" db="EMBL/GenBank/DDBJ databases">
        <title>KCTC 19127 draft genome.</title>
        <authorList>
            <person name="An D."/>
        </authorList>
    </citation>
    <scope>NUCLEOTIDE SEQUENCE</scope>
    <source>
        <strain evidence="2">KCTC 19127</strain>
    </source>
</reference>
<dbReference type="RefSeq" id="WP_205256805.1">
    <property type="nucleotide sequence ID" value="NZ_BAAAPV010000004.1"/>
</dbReference>
<dbReference type="PANTHER" id="PTHR35908">
    <property type="entry name" value="HYPOTHETICAL FUSION PROTEIN"/>
    <property type="match status" value="1"/>
</dbReference>
<dbReference type="Proteomes" id="UP000663801">
    <property type="component" value="Unassembled WGS sequence"/>
</dbReference>
<name>A0A938YPP4_9ACTN</name>
<dbReference type="Pfam" id="PF18029">
    <property type="entry name" value="Glyoxalase_6"/>
    <property type="match status" value="1"/>
</dbReference>
<dbReference type="InterPro" id="IPR029068">
    <property type="entry name" value="Glyas_Bleomycin-R_OHBP_Dase"/>
</dbReference>
<dbReference type="Gene3D" id="3.10.180.10">
    <property type="entry name" value="2,3-Dihydroxybiphenyl 1,2-Dioxygenase, domain 1"/>
    <property type="match status" value="1"/>
</dbReference>
<dbReference type="InterPro" id="IPR041581">
    <property type="entry name" value="Glyoxalase_6"/>
</dbReference>
<evidence type="ECO:0000259" key="1">
    <source>
        <dbReference type="PROSITE" id="PS51819"/>
    </source>
</evidence>
<dbReference type="PANTHER" id="PTHR35908:SF1">
    <property type="entry name" value="CONSERVED PROTEIN"/>
    <property type="match status" value="1"/>
</dbReference>
<feature type="domain" description="VOC" evidence="1">
    <location>
        <begin position="14"/>
        <end position="131"/>
    </location>
</feature>
<dbReference type="PROSITE" id="PS51819">
    <property type="entry name" value="VOC"/>
    <property type="match status" value="1"/>
</dbReference>
<evidence type="ECO:0000313" key="3">
    <source>
        <dbReference type="Proteomes" id="UP000663801"/>
    </source>
</evidence>
<proteinExistence type="predicted"/>
<organism evidence="2 3">
    <name type="scientific">Nakamurella flavida</name>
    <dbReference type="NCBI Taxonomy" id="363630"/>
    <lineage>
        <taxon>Bacteria</taxon>
        <taxon>Bacillati</taxon>
        <taxon>Actinomycetota</taxon>
        <taxon>Actinomycetes</taxon>
        <taxon>Nakamurellales</taxon>
        <taxon>Nakamurellaceae</taxon>
        <taxon>Nakamurella</taxon>
    </lineage>
</organism>
<evidence type="ECO:0000313" key="2">
    <source>
        <dbReference type="EMBL" id="MBM9476695.1"/>
    </source>
</evidence>
<dbReference type="CDD" id="cd06587">
    <property type="entry name" value="VOC"/>
    <property type="match status" value="1"/>
</dbReference>
<dbReference type="EMBL" id="JAERWL010000008">
    <property type="protein sequence ID" value="MBM9476695.1"/>
    <property type="molecule type" value="Genomic_DNA"/>
</dbReference>
<dbReference type="AlphaFoldDB" id="A0A938YPP4"/>
<comment type="caution">
    <text evidence="2">The sequence shown here is derived from an EMBL/GenBank/DDBJ whole genome shotgun (WGS) entry which is preliminary data.</text>
</comment>
<dbReference type="SUPFAM" id="SSF54593">
    <property type="entry name" value="Glyoxalase/Bleomycin resistance protein/Dihydroxybiphenyl dioxygenase"/>
    <property type="match status" value="1"/>
</dbReference>
<sequence length="134" mass="14044">MTSAAQPDPAPIGTLASVSLNCPEPAVLADFYTALLGMRRVFATPDGRLVSLAGATGPNLTLMQVDDYAASTWPDPERPQQIHLDIAVAQLDVAVARAEELGATQAVHQAGPQMWRVLLDPVGHPFCLTTATGG</sequence>